<comment type="caution">
    <text evidence="1">The sequence shown here is derived from an EMBL/GenBank/DDBJ whole genome shotgun (WGS) entry which is preliminary data.</text>
</comment>
<name>A0ACB9MRH1_9MYRT</name>
<organism evidence="1 2">
    <name type="scientific">Melastoma candidum</name>
    <dbReference type="NCBI Taxonomy" id="119954"/>
    <lineage>
        <taxon>Eukaryota</taxon>
        <taxon>Viridiplantae</taxon>
        <taxon>Streptophyta</taxon>
        <taxon>Embryophyta</taxon>
        <taxon>Tracheophyta</taxon>
        <taxon>Spermatophyta</taxon>
        <taxon>Magnoliopsida</taxon>
        <taxon>eudicotyledons</taxon>
        <taxon>Gunneridae</taxon>
        <taxon>Pentapetalae</taxon>
        <taxon>rosids</taxon>
        <taxon>malvids</taxon>
        <taxon>Myrtales</taxon>
        <taxon>Melastomataceae</taxon>
        <taxon>Melastomatoideae</taxon>
        <taxon>Melastomateae</taxon>
        <taxon>Melastoma</taxon>
    </lineage>
</organism>
<dbReference type="Proteomes" id="UP001057402">
    <property type="component" value="Chromosome 9"/>
</dbReference>
<sequence>MKKVGIKGEDDYRKGLWTVEEDRLLADYIQLHGKGKWSKIPLATGLKRCGKSCRLRWVNYLCPNVKRGHFSPDEEDLIVRLHKLLGNRWSLIAGRVPGRTDNQVKNHWNTHLSKKLCSNHPTRDFTPTTTSSSSSRHPPPSIRRPSTHMPSGSCPAESSLVKKTAEEHVPGEGAMPASPGKELWMEESGRTSAAWFFDDELNLICSPKKVVRSSGDSTLDFIMHGT</sequence>
<gene>
    <name evidence="1" type="ORF">MLD38_032023</name>
</gene>
<reference evidence="2" key="1">
    <citation type="journal article" date="2023" name="Front. Plant Sci.">
        <title>Chromosomal-level genome assembly of Melastoma candidum provides insights into trichome evolution.</title>
        <authorList>
            <person name="Zhong Y."/>
            <person name="Wu W."/>
            <person name="Sun C."/>
            <person name="Zou P."/>
            <person name="Liu Y."/>
            <person name="Dai S."/>
            <person name="Zhou R."/>
        </authorList>
    </citation>
    <scope>NUCLEOTIDE SEQUENCE [LARGE SCALE GENOMIC DNA]</scope>
</reference>
<keyword evidence="2" id="KW-1185">Reference proteome</keyword>
<proteinExistence type="predicted"/>
<evidence type="ECO:0000313" key="1">
    <source>
        <dbReference type="EMBL" id="KAI4326744.1"/>
    </source>
</evidence>
<accession>A0ACB9MRH1</accession>
<protein>
    <submittedName>
        <fullName evidence="1">Uncharacterized protein</fullName>
    </submittedName>
</protein>
<dbReference type="EMBL" id="CM042888">
    <property type="protein sequence ID" value="KAI4326744.1"/>
    <property type="molecule type" value="Genomic_DNA"/>
</dbReference>
<evidence type="ECO:0000313" key="2">
    <source>
        <dbReference type="Proteomes" id="UP001057402"/>
    </source>
</evidence>